<evidence type="ECO:0000259" key="3">
    <source>
        <dbReference type="Pfam" id="PF00501"/>
    </source>
</evidence>
<dbReference type="Pfam" id="PF23562">
    <property type="entry name" value="AMP-binding_C_3"/>
    <property type="match status" value="1"/>
</dbReference>
<dbReference type="OrthoDB" id="9803968at2"/>
<dbReference type="GO" id="GO:0005524">
    <property type="term" value="F:ATP binding"/>
    <property type="evidence" value="ECO:0007669"/>
    <property type="project" value="UniProtKB-KW"/>
</dbReference>
<dbReference type="InterPro" id="IPR020845">
    <property type="entry name" value="AMP-binding_CS"/>
</dbReference>
<dbReference type="RefSeq" id="WP_098454786.1">
    <property type="nucleotide sequence ID" value="NZ_PDJG01000001.1"/>
</dbReference>
<dbReference type="AlphaFoldDB" id="A0A2A9E602"/>
<dbReference type="SUPFAM" id="SSF56801">
    <property type="entry name" value="Acetyl-CoA synthetase-like"/>
    <property type="match status" value="1"/>
</dbReference>
<dbReference type="Pfam" id="PF00501">
    <property type="entry name" value="AMP-binding"/>
    <property type="match status" value="1"/>
</dbReference>
<dbReference type="InterPro" id="IPR000873">
    <property type="entry name" value="AMP-dep_synth/lig_dom"/>
</dbReference>
<sequence>MREKASPSHITIPPETSINTLLADRVRTAGADPLYERKSDDGTSWTSVSAQSFADDVAAVAGGLVARGVEVGDRVAIMSHTRYEWTLLDFAVWAVGAVPVPVYETSSIEQVRWILDDSGACLALVETAAHATIVAAARTDLPALTDVLVIEDDAVGLLRAAGVDIDAAQVTARSTAVHGDDLSTIIYTSGTTGRPKGAELTHHNFVFLTRNGVEGLGDVCAGPEARTLLFMPLAHVFARFIQVLCVTSGAVLGHTSDTRTLLPDLTSFGPTFLLAVPRVFEKVYNSSEQKAGVGPRLTLFRWAAKVAVDTSTAWDSPTRPSLGLRAQHAVADALVYGRLRAALGGHATYAISGGAPLGERLGHFYRGIGLTVLEGYGLTETTSATAVGRPGSTRVGTVGLPFPGTAVRVTDDGEILVHGGHVFRGYRNDPDATAEALVDGWFRTGDLGTLDDDGFLRITGRTKEIIVTAGGKNVAPALLEDRFRGHPLVSQCVVVGDQQRFIAALVTLDEEMLPGWLRTHGLPDMDVRAAAVHPTVLEALERAAARSSEVVSRAESIRKVRVLTTDFTERNGYLTPSLKVRRSLVVSDFAADITALYAVG</sequence>
<dbReference type="PANTHER" id="PTHR43272:SF33">
    <property type="entry name" value="AMP-BINDING DOMAIN-CONTAINING PROTEIN-RELATED"/>
    <property type="match status" value="1"/>
</dbReference>
<dbReference type="GO" id="GO:0004467">
    <property type="term" value="F:long-chain fatty acid-CoA ligase activity"/>
    <property type="evidence" value="ECO:0007669"/>
    <property type="project" value="TreeGrafter"/>
</dbReference>
<keyword evidence="2" id="KW-0067">ATP-binding</keyword>
<proteinExistence type="predicted"/>
<gene>
    <name evidence="4" type="ORF">ATL42_1477</name>
</gene>
<dbReference type="PROSITE" id="PS00455">
    <property type="entry name" value="AMP_BINDING"/>
    <property type="match status" value="1"/>
</dbReference>
<dbReference type="GO" id="GO:0016020">
    <property type="term" value="C:membrane"/>
    <property type="evidence" value="ECO:0007669"/>
    <property type="project" value="TreeGrafter"/>
</dbReference>
<keyword evidence="1" id="KW-0547">Nucleotide-binding</keyword>
<dbReference type="InterPro" id="IPR042099">
    <property type="entry name" value="ANL_N_sf"/>
</dbReference>
<evidence type="ECO:0000313" key="4">
    <source>
        <dbReference type="EMBL" id="PFG33600.1"/>
    </source>
</evidence>
<accession>A0A2A9E602</accession>
<keyword evidence="5" id="KW-1185">Reference proteome</keyword>
<dbReference type="PANTHER" id="PTHR43272">
    <property type="entry name" value="LONG-CHAIN-FATTY-ACID--COA LIGASE"/>
    <property type="match status" value="1"/>
</dbReference>
<dbReference type="EMBL" id="PDJG01000001">
    <property type="protein sequence ID" value="PFG33600.1"/>
    <property type="molecule type" value="Genomic_DNA"/>
</dbReference>
<dbReference type="Gene3D" id="3.40.50.12780">
    <property type="entry name" value="N-terminal domain of ligase-like"/>
    <property type="match status" value="1"/>
</dbReference>
<evidence type="ECO:0000256" key="2">
    <source>
        <dbReference type="ARBA" id="ARBA00022840"/>
    </source>
</evidence>
<comment type="caution">
    <text evidence="4">The sequence shown here is derived from an EMBL/GenBank/DDBJ whole genome shotgun (WGS) entry which is preliminary data.</text>
</comment>
<feature type="domain" description="AMP-dependent synthetase/ligase" evidence="3">
    <location>
        <begin position="44"/>
        <end position="426"/>
    </location>
</feature>
<organism evidence="4 5">
    <name type="scientific">Sanguibacter antarcticus</name>
    <dbReference type="NCBI Taxonomy" id="372484"/>
    <lineage>
        <taxon>Bacteria</taxon>
        <taxon>Bacillati</taxon>
        <taxon>Actinomycetota</taxon>
        <taxon>Actinomycetes</taxon>
        <taxon>Micrococcales</taxon>
        <taxon>Sanguibacteraceae</taxon>
        <taxon>Sanguibacter</taxon>
    </lineage>
</organism>
<dbReference type="Proteomes" id="UP000225548">
    <property type="component" value="Unassembled WGS sequence"/>
</dbReference>
<evidence type="ECO:0000313" key="5">
    <source>
        <dbReference type="Proteomes" id="UP000225548"/>
    </source>
</evidence>
<reference evidence="4 5" key="1">
    <citation type="submission" date="2017-10" db="EMBL/GenBank/DDBJ databases">
        <title>Sequencing the genomes of 1000 actinobacteria strains.</title>
        <authorList>
            <person name="Klenk H.-P."/>
        </authorList>
    </citation>
    <scope>NUCLEOTIDE SEQUENCE [LARGE SCALE GENOMIC DNA]</scope>
    <source>
        <strain evidence="4 5">DSM 18966</strain>
    </source>
</reference>
<evidence type="ECO:0000256" key="1">
    <source>
        <dbReference type="ARBA" id="ARBA00022741"/>
    </source>
</evidence>
<protein>
    <submittedName>
        <fullName evidence="4">Long-chain acyl-CoA synthetase</fullName>
    </submittedName>
</protein>
<dbReference type="CDD" id="cd05907">
    <property type="entry name" value="VL_LC_FACS_like"/>
    <property type="match status" value="1"/>
</dbReference>
<name>A0A2A9E602_9MICO</name>